<keyword evidence="3" id="KW-1185">Reference proteome</keyword>
<evidence type="ECO:0000313" key="2">
    <source>
        <dbReference type="EMBL" id="QEE30064.1"/>
    </source>
</evidence>
<sequence length="171" mass="19702">MRRFVWMLFTCAALAQAPNLSVTSGVAATSRAAWTRISVRGEPEDAWLTLQCIKTVEGVKQADIFFEVGQTPAFWMPYERQATEPPLPLTRLTFTFDAYKPMRREWVEVRNNQFLYNRPGAHSGNMEPVDFYLKFMGSTTTMTVFKDRDTSWSFPTRPLLKAMTEQELCKP</sequence>
<reference evidence="2 3" key="1">
    <citation type="submission" date="2019-08" db="EMBL/GenBank/DDBJ databases">
        <title>Complete genome sequence of Terriglobus albidus strain ORNL.</title>
        <authorList>
            <person name="Podar M."/>
        </authorList>
    </citation>
    <scope>NUCLEOTIDE SEQUENCE [LARGE SCALE GENOMIC DNA]</scope>
    <source>
        <strain evidence="2 3">ORNL</strain>
    </source>
</reference>
<evidence type="ECO:0000256" key="1">
    <source>
        <dbReference type="SAM" id="SignalP"/>
    </source>
</evidence>
<feature type="signal peptide" evidence="1">
    <location>
        <begin position="1"/>
        <end position="17"/>
    </location>
</feature>
<dbReference type="AlphaFoldDB" id="A0A5B9EEE9"/>
<dbReference type="Proteomes" id="UP000321820">
    <property type="component" value="Chromosome"/>
</dbReference>
<evidence type="ECO:0000313" key="3">
    <source>
        <dbReference type="Proteomes" id="UP000321820"/>
    </source>
</evidence>
<proteinExistence type="predicted"/>
<organism evidence="2 3">
    <name type="scientific">Terriglobus albidus</name>
    <dbReference type="NCBI Taxonomy" id="1592106"/>
    <lineage>
        <taxon>Bacteria</taxon>
        <taxon>Pseudomonadati</taxon>
        <taxon>Acidobacteriota</taxon>
        <taxon>Terriglobia</taxon>
        <taxon>Terriglobales</taxon>
        <taxon>Acidobacteriaceae</taxon>
        <taxon>Terriglobus</taxon>
    </lineage>
</organism>
<dbReference type="EMBL" id="CP042806">
    <property type="protein sequence ID" value="QEE30064.1"/>
    <property type="molecule type" value="Genomic_DNA"/>
</dbReference>
<feature type="chain" id="PRO_5022956543" evidence="1">
    <location>
        <begin position="18"/>
        <end position="171"/>
    </location>
</feature>
<protein>
    <submittedName>
        <fullName evidence="2">Uncharacterized protein</fullName>
    </submittedName>
</protein>
<gene>
    <name evidence="2" type="ORF">FTW19_20010</name>
</gene>
<dbReference type="KEGG" id="talb:FTW19_20010"/>
<dbReference type="RefSeq" id="WP_147649334.1">
    <property type="nucleotide sequence ID" value="NZ_CP042806.1"/>
</dbReference>
<name>A0A5B9EEE9_9BACT</name>
<keyword evidence="1" id="KW-0732">Signal</keyword>
<accession>A0A5B9EEE9</accession>